<name>Q64CX8_UNCAG</name>
<dbReference type="InterPro" id="IPR007408">
    <property type="entry name" value="DUF460"/>
</dbReference>
<gene>
    <name evidence="2" type="ORF">GZ19C8_10</name>
</gene>
<proteinExistence type="predicted"/>
<evidence type="ECO:0000256" key="1">
    <source>
        <dbReference type="SAM" id="Coils"/>
    </source>
</evidence>
<sequence>MYSNLILKNKQMAYSSIKRSYTIVGIDPGTTIGVAMLDLEGRPIDVFSSKNYSLSEVVARIISLGKPLIVASDVTPTPSMVKRISSIFSSLVPELDESLLLEEKIALTKGAGYEYKNAHERDALAASVTAFKRYKKKFSQVQKKTPAGVDVEEVKAQVVKGVSISAAIDKLISLKWENKEVIRVERPEEKKSNDESENILRLRGIIKGKDEKIAMLEERTTALKTVDAEKELKISRLNHKLDSMRSEWRREMAVIEEIRRRDIKIVRLREELKEKDELNAELRVILEELKGKRGVKGGKRIKLIKSFSHDAILDAHRRYGLKKGDVVFLEDGSGGGASTAELLAKKGISAVIYGKELSHFATNTFLVFHIPTFSIDEIPLLLKEDNGDFAFVDQHLLNEKMKEWKAGKKRKEVILFR</sequence>
<dbReference type="EMBL" id="AY714831">
    <property type="protein sequence ID" value="AAU82749.1"/>
    <property type="molecule type" value="Genomic_DNA"/>
</dbReference>
<dbReference type="PANTHER" id="PTHR40707">
    <property type="entry name" value="POSSIBLE NUCLEASE OF RNASE H FOLD, RUVC/YQGF FAMILY"/>
    <property type="match status" value="1"/>
</dbReference>
<reference evidence="2" key="1">
    <citation type="journal article" date="2004" name="Science">
        <title>Reverse methanogenesis: testing the hypothesis with environmental genomics.</title>
        <authorList>
            <person name="Hallam S.J."/>
            <person name="Putnam N."/>
            <person name="Preston C.M."/>
            <person name="Detter J.C."/>
            <person name="Rokhsar D."/>
            <person name="Richardson P.M."/>
            <person name="DeLong E.F."/>
        </authorList>
    </citation>
    <scope>NUCLEOTIDE SEQUENCE</scope>
</reference>
<feature type="coiled-coil region" evidence="1">
    <location>
        <begin position="265"/>
        <end position="292"/>
    </location>
</feature>
<dbReference type="AlphaFoldDB" id="Q64CX8"/>
<reference evidence="2" key="2">
    <citation type="submission" date="2004-08" db="EMBL/GenBank/DDBJ databases">
        <authorList>
            <person name="Putnam N."/>
            <person name="Detter J.C."/>
            <person name="Richardson P.M."/>
            <person name="Rokhsar D."/>
        </authorList>
    </citation>
    <scope>NUCLEOTIDE SEQUENCE</scope>
</reference>
<evidence type="ECO:0008006" key="3">
    <source>
        <dbReference type="Google" id="ProtNLM"/>
    </source>
</evidence>
<evidence type="ECO:0000313" key="2">
    <source>
        <dbReference type="EMBL" id="AAU82749.1"/>
    </source>
</evidence>
<organism evidence="2">
    <name type="scientific">Uncultured archaeon GZfos26G2</name>
    <dbReference type="NCBI Taxonomy" id="3386331"/>
    <lineage>
        <taxon>Archaea</taxon>
        <taxon>Methanobacteriati</taxon>
        <taxon>Methanobacteriota</taxon>
        <taxon>Stenosarchaea group</taxon>
        <taxon>Methanomicrobia</taxon>
        <taxon>Candidatus Methanophagales</taxon>
        <taxon>Candidatus Methanophagaceae</taxon>
        <taxon>Candidatus Methanophaga</taxon>
    </lineage>
</organism>
<dbReference type="Pfam" id="PF04312">
    <property type="entry name" value="DUF460"/>
    <property type="match status" value="1"/>
</dbReference>
<dbReference type="PANTHER" id="PTHR40707:SF1">
    <property type="entry name" value="DUF460 DOMAIN-CONTAINING PROTEIN"/>
    <property type="match status" value="1"/>
</dbReference>
<keyword evidence="1" id="KW-0175">Coiled coil</keyword>
<protein>
    <recommendedName>
        <fullName evidence="3">DUF460 domain-containing protein</fullName>
    </recommendedName>
</protein>
<accession>Q64CX8</accession>